<dbReference type="GO" id="GO:0005536">
    <property type="term" value="F:D-glucose binding"/>
    <property type="evidence" value="ECO:0007669"/>
    <property type="project" value="InterPro"/>
</dbReference>
<dbReference type="EMBL" id="SWFS01000066">
    <property type="protein sequence ID" value="KAA8917092.1"/>
    <property type="molecule type" value="Genomic_DNA"/>
</dbReference>
<dbReference type="PANTHER" id="PTHR19443">
    <property type="entry name" value="HEXOKINASE"/>
    <property type="match status" value="1"/>
</dbReference>
<keyword evidence="5 6" id="KW-0067">ATP-binding</keyword>
<evidence type="ECO:0000259" key="7">
    <source>
        <dbReference type="Pfam" id="PF00349"/>
    </source>
</evidence>
<keyword evidence="3 6" id="KW-0547">Nucleotide-binding</keyword>
<dbReference type="GO" id="GO:0005524">
    <property type="term" value="F:ATP binding"/>
    <property type="evidence" value="ECO:0007669"/>
    <property type="project" value="UniProtKB-UniRule"/>
</dbReference>
<dbReference type="GO" id="GO:0005829">
    <property type="term" value="C:cytosol"/>
    <property type="evidence" value="ECO:0007669"/>
    <property type="project" value="TreeGrafter"/>
</dbReference>
<dbReference type="Gene3D" id="3.40.367.20">
    <property type="match status" value="1"/>
</dbReference>
<dbReference type="InterPro" id="IPR001312">
    <property type="entry name" value="Hexokinase"/>
</dbReference>
<evidence type="ECO:0000256" key="4">
    <source>
        <dbReference type="ARBA" id="ARBA00022777"/>
    </source>
</evidence>
<evidence type="ECO:0000256" key="5">
    <source>
        <dbReference type="ARBA" id="ARBA00022840"/>
    </source>
</evidence>
<evidence type="ECO:0000256" key="3">
    <source>
        <dbReference type="ARBA" id="ARBA00022741"/>
    </source>
</evidence>
<dbReference type="GO" id="GO:0019158">
    <property type="term" value="F:mannokinase activity"/>
    <property type="evidence" value="ECO:0007669"/>
    <property type="project" value="TreeGrafter"/>
</dbReference>
<dbReference type="InterPro" id="IPR022673">
    <property type="entry name" value="Hexokinase_C"/>
</dbReference>
<keyword evidence="4 6" id="KW-0418">Kinase</keyword>
<dbReference type="PROSITE" id="PS51748">
    <property type="entry name" value="HEXOKINASE_2"/>
    <property type="match status" value="1"/>
</dbReference>
<evidence type="ECO:0000256" key="2">
    <source>
        <dbReference type="ARBA" id="ARBA00022679"/>
    </source>
</evidence>
<dbReference type="UniPathway" id="UPA00109">
    <property type="reaction ID" value="UER00180"/>
</dbReference>
<dbReference type="Pfam" id="PF03727">
    <property type="entry name" value="Hexokinase_2"/>
    <property type="match status" value="1"/>
</dbReference>
<dbReference type="PRINTS" id="PR00475">
    <property type="entry name" value="HEXOKINASE"/>
</dbReference>
<organism evidence="9 10">
    <name type="scientific">Trichomonascus ciferrii</name>
    <dbReference type="NCBI Taxonomy" id="44093"/>
    <lineage>
        <taxon>Eukaryota</taxon>
        <taxon>Fungi</taxon>
        <taxon>Dikarya</taxon>
        <taxon>Ascomycota</taxon>
        <taxon>Saccharomycotina</taxon>
        <taxon>Dipodascomycetes</taxon>
        <taxon>Dipodascales</taxon>
        <taxon>Trichomonascaceae</taxon>
        <taxon>Trichomonascus</taxon>
        <taxon>Trichomonascus ciferrii complex</taxon>
    </lineage>
</organism>
<dbReference type="InterPro" id="IPR022672">
    <property type="entry name" value="Hexokinase_N"/>
</dbReference>
<reference evidence="9" key="1">
    <citation type="journal article" date="2019" name="G3 (Bethesda)">
        <title>Genome Assemblies of Two Rare Opportunistic Yeast Pathogens: Diutina rugosa (syn. Candida rugosa) and Trichomonascus ciferrii (syn. Candida ciferrii).</title>
        <authorList>
            <person name="Mixao V."/>
            <person name="Saus E."/>
            <person name="Hansen A.P."/>
            <person name="Lass-Florl C."/>
            <person name="Gabaldon T."/>
        </authorList>
    </citation>
    <scope>NUCLEOTIDE SEQUENCE</scope>
    <source>
        <strain evidence="9">CBS 4856</strain>
    </source>
</reference>
<dbReference type="EC" id="2.7.1.-" evidence="6"/>
<keyword evidence="6" id="KW-0324">Glycolysis</keyword>
<dbReference type="GO" id="GO:0001678">
    <property type="term" value="P:intracellular glucose homeostasis"/>
    <property type="evidence" value="ECO:0007669"/>
    <property type="project" value="InterPro"/>
</dbReference>
<gene>
    <name evidence="9" type="ORF">TRICI_000764</name>
</gene>
<comment type="similarity">
    <text evidence="1 6">Belongs to the hexokinase family.</text>
</comment>
<keyword evidence="10" id="KW-1185">Reference proteome</keyword>
<accession>A0A642VAF2</accession>
<proteinExistence type="inferred from homology"/>
<dbReference type="GO" id="GO:0006006">
    <property type="term" value="P:glucose metabolic process"/>
    <property type="evidence" value="ECO:0007669"/>
    <property type="project" value="TreeGrafter"/>
</dbReference>
<dbReference type="GO" id="GO:0006013">
    <property type="term" value="P:mannose metabolic process"/>
    <property type="evidence" value="ECO:0007669"/>
    <property type="project" value="TreeGrafter"/>
</dbReference>
<feature type="domain" description="Hexokinase C-terminal" evidence="8">
    <location>
        <begin position="180"/>
        <end position="426"/>
    </location>
</feature>
<evidence type="ECO:0000256" key="6">
    <source>
        <dbReference type="RuleBase" id="RU362007"/>
    </source>
</evidence>
<comment type="caution">
    <text evidence="9">The sequence shown here is derived from an EMBL/GenBank/DDBJ whole genome shotgun (WGS) entry which is preliminary data.</text>
</comment>
<dbReference type="GO" id="GO:0004340">
    <property type="term" value="F:glucokinase activity"/>
    <property type="evidence" value="ECO:0007669"/>
    <property type="project" value="TreeGrafter"/>
</dbReference>
<evidence type="ECO:0000256" key="1">
    <source>
        <dbReference type="ARBA" id="ARBA00009225"/>
    </source>
</evidence>
<dbReference type="SUPFAM" id="SSF53067">
    <property type="entry name" value="Actin-like ATPase domain"/>
    <property type="match status" value="2"/>
</dbReference>
<dbReference type="Pfam" id="PF00349">
    <property type="entry name" value="Hexokinase_1"/>
    <property type="match status" value="1"/>
</dbReference>
<dbReference type="CDD" id="cd24000">
    <property type="entry name" value="ASKHA_NBD_HK"/>
    <property type="match status" value="1"/>
</dbReference>
<feature type="domain" description="Hexokinase N-terminal" evidence="7">
    <location>
        <begin position="1"/>
        <end position="174"/>
    </location>
</feature>
<dbReference type="GO" id="GO:0008865">
    <property type="term" value="F:fructokinase activity"/>
    <property type="evidence" value="ECO:0007669"/>
    <property type="project" value="TreeGrafter"/>
</dbReference>
<dbReference type="InterPro" id="IPR043129">
    <property type="entry name" value="ATPase_NBD"/>
</dbReference>
<dbReference type="Proteomes" id="UP000761534">
    <property type="component" value="Unassembled WGS sequence"/>
</dbReference>
<dbReference type="GO" id="GO:0005739">
    <property type="term" value="C:mitochondrion"/>
    <property type="evidence" value="ECO:0007669"/>
    <property type="project" value="TreeGrafter"/>
</dbReference>
<dbReference type="AlphaFoldDB" id="A0A642VAF2"/>
<evidence type="ECO:0000313" key="9">
    <source>
        <dbReference type="EMBL" id="KAA8917092.1"/>
    </source>
</evidence>
<keyword evidence="2 6" id="KW-0808">Transferase</keyword>
<dbReference type="VEuPathDB" id="FungiDB:TRICI_000764"/>
<evidence type="ECO:0000313" key="10">
    <source>
        <dbReference type="Proteomes" id="UP000761534"/>
    </source>
</evidence>
<dbReference type="Gene3D" id="3.30.420.40">
    <property type="match status" value="1"/>
</dbReference>
<dbReference type="OrthoDB" id="419537at2759"/>
<dbReference type="GO" id="GO:0006096">
    <property type="term" value="P:glycolytic process"/>
    <property type="evidence" value="ECO:0007669"/>
    <property type="project" value="UniProtKB-UniPathway"/>
</dbReference>
<sequence>MRTQLHDPQSQTMLASCVTRLPSGGETGAYLSVDLGGSTARVAFVQLHGHNKHTVRYRAAYPVDDATKCLSGRGFFLWLARKVRLAVDHAVAQGWVAADYPDLVTGLSWSFPFQQKAINRGAICAMGKGYGVTDEIMGWDLAEALERAGREAGVRVIVKAIVNDTTASLVARAYNDPTTRMSLILGTGINACAMYALDMLAPGKLEGLTLEPDAFFSLVNTESSMVGAGIIPTTCWDDEIDRCNERPGYQPLEQKVSGRYIGELARLIMHELVGAGLLCGGVMPQHLDTAYGFKASVMSDMEEHATNGRLDLAREVFLRANPLDASELTDQDVRTIVSIITAVSTRAAALTAATLVALATLLPEEKTDAAAECTIAYDGTVIEKYPNFRRRCQDYLDALGLPRGRKLTLKPANDSSLLGPAITAAMYAHKDDE</sequence>
<name>A0A642VAF2_9ASCO</name>
<evidence type="ECO:0000259" key="8">
    <source>
        <dbReference type="Pfam" id="PF03727"/>
    </source>
</evidence>
<protein>
    <recommendedName>
        <fullName evidence="6">Phosphotransferase</fullName>
        <ecNumber evidence="6">2.7.1.-</ecNumber>
    </recommendedName>
</protein>
<dbReference type="PANTHER" id="PTHR19443:SF24">
    <property type="entry name" value="PHOSPHOTRANSFERASE"/>
    <property type="match status" value="1"/>
</dbReference>